<dbReference type="Proteomes" id="UP001566331">
    <property type="component" value="Unassembled WGS sequence"/>
</dbReference>
<keyword evidence="4" id="KW-1185">Reference proteome</keyword>
<dbReference type="EC" id="1.14.19.-" evidence="3"/>
<evidence type="ECO:0000313" key="3">
    <source>
        <dbReference type="EMBL" id="MEZ0474041.1"/>
    </source>
</evidence>
<feature type="transmembrane region" description="Helical" evidence="1">
    <location>
        <begin position="153"/>
        <end position="173"/>
    </location>
</feature>
<evidence type="ECO:0000313" key="4">
    <source>
        <dbReference type="Proteomes" id="UP001566331"/>
    </source>
</evidence>
<organism evidence="3 4">
    <name type="scientific">Luteimonas salinilitoris</name>
    <dbReference type="NCBI Taxonomy" id="3237697"/>
    <lineage>
        <taxon>Bacteria</taxon>
        <taxon>Pseudomonadati</taxon>
        <taxon>Pseudomonadota</taxon>
        <taxon>Gammaproteobacteria</taxon>
        <taxon>Lysobacterales</taxon>
        <taxon>Lysobacteraceae</taxon>
        <taxon>Luteimonas</taxon>
    </lineage>
</organism>
<dbReference type="PANTHER" id="PTHR19353">
    <property type="entry name" value="FATTY ACID DESATURASE 2"/>
    <property type="match status" value="1"/>
</dbReference>
<dbReference type="GO" id="GO:0016491">
    <property type="term" value="F:oxidoreductase activity"/>
    <property type="evidence" value="ECO:0007669"/>
    <property type="project" value="UniProtKB-KW"/>
</dbReference>
<keyword evidence="1" id="KW-1133">Transmembrane helix</keyword>
<dbReference type="CDD" id="cd03507">
    <property type="entry name" value="Delta12-FADS-like"/>
    <property type="match status" value="1"/>
</dbReference>
<name>A0ABV4HMT4_9GAMM</name>
<keyword evidence="1" id="KW-0472">Membrane</keyword>
<dbReference type="PANTHER" id="PTHR19353:SF73">
    <property type="entry name" value="FATTY ACID DESATURASE"/>
    <property type="match status" value="1"/>
</dbReference>
<reference evidence="3 4" key="1">
    <citation type="submission" date="2024-07" db="EMBL/GenBank/DDBJ databases">
        <title>Luteimonas salilacus sp. nov., isolated from the shore soil of Salt Lake in Tibet of China.</title>
        <authorList>
            <person name="Zhang X."/>
            <person name="Li A."/>
        </authorList>
    </citation>
    <scope>NUCLEOTIDE SEQUENCE [LARGE SCALE GENOMIC DNA]</scope>
    <source>
        <strain evidence="3 4">B3-2-R+30</strain>
    </source>
</reference>
<feature type="domain" description="Fatty acid desaturase" evidence="2">
    <location>
        <begin position="59"/>
        <end position="300"/>
    </location>
</feature>
<dbReference type="EMBL" id="JBFWIC010000005">
    <property type="protein sequence ID" value="MEZ0474041.1"/>
    <property type="molecule type" value="Genomic_DNA"/>
</dbReference>
<protein>
    <submittedName>
        <fullName evidence="3">Fatty acid desaturase</fullName>
        <ecNumber evidence="3">1.14.19.-</ecNumber>
    </submittedName>
</protein>
<accession>A0ABV4HMT4</accession>
<feature type="transmembrane region" description="Helical" evidence="1">
    <location>
        <begin position="193"/>
        <end position="211"/>
    </location>
</feature>
<dbReference type="InterPro" id="IPR012171">
    <property type="entry name" value="Fatty_acid_desaturase"/>
</dbReference>
<sequence length="357" mass="41375">MTSNSSSASAIRAEDKAAWKQAVAGYQQPSTPRALWQIVNTFVPYVLLWYLIYLSLSVSWWLTVPLAVLASGFLVRIFIIFHDCGHGSYFKSGRANDIVGFIAGMLTFTPYYQWRWEHAIHHGTAGHLDKRGTGDVWTMTVQEYLDASRWKRFAYRLARNPFVLFVIAPLYMFVIEQRFPSAKANPRERRSVWWMNLAILCMAVVLCWIYGIVPYLLIQLTVTMVSGATGVWLFYVQHQFEDAYWERGDNWDYTAAALQGSSFYKLPKILQWFSGNIGFHHIHHLSPRVPNYNLQKCHEADPIFQQVKPLTLSSSLKSLAFRFWDEKAKKLVGYGRMRQLRKEQRHGTRTGDEARDD</sequence>
<gene>
    <name evidence="3" type="ORF">AB6713_05340</name>
</gene>
<evidence type="ECO:0000259" key="2">
    <source>
        <dbReference type="Pfam" id="PF00487"/>
    </source>
</evidence>
<keyword evidence="1" id="KW-0812">Transmembrane</keyword>
<feature type="transmembrane region" description="Helical" evidence="1">
    <location>
        <begin position="34"/>
        <end position="52"/>
    </location>
</feature>
<dbReference type="Pfam" id="PF00487">
    <property type="entry name" value="FA_desaturase"/>
    <property type="match status" value="1"/>
</dbReference>
<comment type="caution">
    <text evidence="3">The sequence shown here is derived from an EMBL/GenBank/DDBJ whole genome shotgun (WGS) entry which is preliminary data.</text>
</comment>
<dbReference type="InterPro" id="IPR005804">
    <property type="entry name" value="FA_desaturase_dom"/>
</dbReference>
<keyword evidence="3" id="KW-0560">Oxidoreductase</keyword>
<proteinExistence type="predicted"/>
<dbReference type="RefSeq" id="WP_370564030.1">
    <property type="nucleotide sequence ID" value="NZ_JBFWIB010000006.1"/>
</dbReference>
<evidence type="ECO:0000256" key="1">
    <source>
        <dbReference type="SAM" id="Phobius"/>
    </source>
</evidence>
<feature type="transmembrane region" description="Helical" evidence="1">
    <location>
        <begin position="58"/>
        <end position="81"/>
    </location>
</feature>